<dbReference type="EMBL" id="LAZR01009610">
    <property type="protein sequence ID" value="KKM71588.1"/>
    <property type="molecule type" value="Genomic_DNA"/>
</dbReference>
<dbReference type="AlphaFoldDB" id="A0A0F9JPE6"/>
<evidence type="ECO:0000313" key="1">
    <source>
        <dbReference type="EMBL" id="KKM71588.1"/>
    </source>
</evidence>
<proteinExistence type="predicted"/>
<comment type="caution">
    <text evidence="1">The sequence shown here is derived from an EMBL/GenBank/DDBJ whole genome shotgun (WGS) entry which is preliminary data.</text>
</comment>
<protein>
    <submittedName>
        <fullName evidence="1">Uncharacterized protein</fullName>
    </submittedName>
</protein>
<gene>
    <name evidence="1" type="ORF">LCGC14_1429190</name>
</gene>
<organism evidence="1">
    <name type="scientific">marine sediment metagenome</name>
    <dbReference type="NCBI Taxonomy" id="412755"/>
    <lineage>
        <taxon>unclassified sequences</taxon>
        <taxon>metagenomes</taxon>
        <taxon>ecological metagenomes</taxon>
    </lineage>
</organism>
<sequence>QFITPESEITVPSGTNIWLKVYLNSASTEIDSLCVHGK</sequence>
<accession>A0A0F9JPE6</accession>
<name>A0A0F9JPE6_9ZZZZ</name>
<reference evidence="1" key="1">
    <citation type="journal article" date="2015" name="Nature">
        <title>Complex archaea that bridge the gap between prokaryotes and eukaryotes.</title>
        <authorList>
            <person name="Spang A."/>
            <person name="Saw J.H."/>
            <person name="Jorgensen S.L."/>
            <person name="Zaremba-Niedzwiedzka K."/>
            <person name="Martijn J."/>
            <person name="Lind A.E."/>
            <person name="van Eijk R."/>
            <person name="Schleper C."/>
            <person name="Guy L."/>
            <person name="Ettema T.J."/>
        </authorList>
    </citation>
    <scope>NUCLEOTIDE SEQUENCE</scope>
</reference>
<feature type="non-terminal residue" evidence="1">
    <location>
        <position position="1"/>
    </location>
</feature>